<protein>
    <recommendedName>
        <fullName evidence="6">Transport and Golgi organization protein 1</fullName>
    </recommendedName>
</protein>
<dbReference type="OrthoDB" id="6627676at2759"/>
<dbReference type="PANTHER" id="PTHR23158:SF33">
    <property type="entry name" value="TRANSPORT AND GOLGI ORGANIZATION PROTEIN 1"/>
    <property type="match status" value="1"/>
</dbReference>
<dbReference type="Proteomes" id="UP000235965">
    <property type="component" value="Unassembled WGS sequence"/>
</dbReference>
<feature type="coiled-coil region" evidence="2">
    <location>
        <begin position="821"/>
        <end position="869"/>
    </location>
</feature>
<sequence length="1183" mass="131702">INDEIETKSVTGKKIESNVQHKQEAQNTEHKSVDPADKIESRNGLDIKTEKNERNKDDYDDPEEEMDEEITDVQKTVNEVKSINIIGTSSPSSDVDAMKLKDQDTMHLSIEADINVNDVSVDNNEADDRNLQGSVKSVLLQVKLSGNFTAVCENCREISTDIPSALAHLKPLPDSESQNMYVNADQTENSVGNAEELEKRQIREVHENDTETEGSGSDKQADTHQGSADTDGLLYTEQNVEGKAMTVDSGEIINSVDGNLEDSSENLKTQNVTVHPEAVSDKVTYYCSETLSEVKDGIKSNLLEEPHPASTQTEMQTTTATSSQEQYFEVPLYEPSREDSSTVASTFTSEEPLLSMEDTELMSEEGSIIKPSTGLLSDITDNPSAGIGALTYMFGGSTSDSHIPQVPGEVNESNQDFTAEKIPHTNKAEDMNINMGVGRTGWPSVWVDLNTGHIVIGSGNNHLNKEEETNSSPCKVNYDPSAGTDVSGYLPSTLQKPDDLPDIPEETVTVEFPEHCSIAMDLQRLSSKTTVYRISAASRVLLFSLGHHYTEQKRRDGSLAAKINGFKKELLVSTIQCLPLKDDLQTTRGKLLSTDSSSVDSIQVVVTLNAELEKSTVVRGQLEKQVAFLEKELGVATEVGLKLKFISAQHGCDTVMKSVEHLQKQVGSQKIASTNATASLNHGIIQNNTLQPESIAPNDKISLLEADLLKTDETRNDVLSAKLMMEEQLLKKNKLLQSQLYEEEDRIKRETGQLPKEKTSLQETVAELQHNIRLKESDIAVLQVCVEQVKTVGDDKDGDKLQELLDLGLAKAELQLMTIERDTLAEKLQDEVAARKLLENNVMVISEEVTRLRGKYEEAEKEKIKAQIRFETISNYFKEKENQLQKELRLHKAMCLLKDRDATSTYERINSFQREIENYRSQNETLKKEILDQERGLKYQIATLEIQAHENWVAARQAERKLEASELEASLLRNRLNIDDKIVINSSKFGETPLMYDRMPEDSNGELPSSRVHMGISAFQDSPSFPLHYQLHDGLPNSSLPPLLPGHHLPPRPMKRMPLPPVFIPPWPLGPPFMPPPPPPPLPLPLFPGDRRQPPSGRMSPPPPHHYSPPPPPSYRGSFSLYGHSPPSSPPPGRTYGSPSLHDDNSPDRGWWHRLPPPPLCNPYSYPASRPKQKSTKLQLSQM</sequence>
<dbReference type="InterPro" id="IPR051500">
    <property type="entry name" value="cTAGE_MIA/OTOR"/>
</dbReference>
<evidence type="ECO:0008006" key="6">
    <source>
        <dbReference type="Google" id="ProtNLM"/>
    </source>
</evidence>
<dbReference type="FunCoup" id="A0A2J7RTI9">
    <property type="interactions" value="313"/>
</dbReference>
<name>A0A2J7RTI9_9NEOP</name>
<reference evidence="4 5" key="1">
    <citation type="submission" date="2017-12" db="EMBL/GenBank/DDBJ databases">
        <title>Hemimetabolous genomes reveal molecular basis of termite eusociality.</title>
        <authorList>
            <person name="Harrison M.C."/>
            <person name="Jongepier E."/>
            <person name="Robertson H.M."/>
            <person name="Arning N."/>
            <person name="Bitard-Feildel T."/>
            <person name="Chao H."/>
            <person name="Childers C.P."/>
            <person name="Dinh H."/>
            <person name="Doddapaneni H."/>
            <person name="Dugan S."/>
            <person name="Gowin J."/>
            <person name="Greiner C."/>
            <person name="Han Y."/>
            <person name="Hu H."/>
            <person name="Hughes D.S.T."/>
            <person name="Huylmans A.-K."/>
            <person name="Kemena C."/>
            <person name="Kremer L.P.M."/>
            <person name="Lee S.L."/>
            <person name="Lopez-Ezquerra A."/>
            <person name="Mallet L."/>
            <person name="Monroy-Kuhn J.M."/>
            <person name="Moser A."/>
            <person name="Murali S.C."/>
            <person name="Muzny D.M."/>
            <person name="Otani S."/>
            <person name="Piulachs M.-D."/>
            <person name="Poelchau M."/>
            <person name="Qu J."/>
            <person name="Schaub F."/>
            <person name="Wada-Katsumata A."/>
            <person name="Worley K.C."/>
            <person name="Xie Q."/>
            <person name="Ylla G."/>
            <person name="Poulsen M."/>
            <person name="Gibbs R.A."/>
            <person name="Schal C."/>
            <person name="Richards S."/>
            <person name="Belles X."/>
            <person name="Korb J."/>
            <person name="Bornberg-Bauer E."/>
        </authorList>
    </citation>
    <scope>NUCLEOTIDE SEQUENCE [LARGE SCALE GENOMIC DNA]</scope>
    <source>
        <tissue evidence="4">Whole body</tissue>
    </source>
</reference>
<dbReference type="GO" id="GO:0035459">
    <property type="term" value="P:vesicle cargo loading"/>
    <property type="evidence" value="ECO:0007669"/>
    <property type="project" value="TreeGrafter"/>
</dbReference>
<feature type="compositionally biased region" description="Acidic residues" evidence="3">
    <location>
        <begin position="58"/>
        <end position="68"/>
    </location>
</feature>
<evidence type="ECO:0000313" key="5">
    <source>
        <dbReference type="Proteomes" id="UP000235965"/>
    </source>
</evidence>
<feature type="compositionally biased region" description="Pro residues" evidence="3">
    <location>
        <begin position="1100"/>
        <end position="1114"/>
    </location>
</feature>
<feature type="compositionally biased region" description="Basic and acidic residues" evidence="3">
    <location>
        <begin position="1141"/>
        <end position="1151"/>
    </location>
</feature>
<dbReference type="GO" id="GO:0070971">
    <property type="term" value="C:endoplasmic reticulum exit site"/>
    <property type="evidence" value="ECO:0007669"/>
    <property type="project" value="TreeGrafter"/>
</dbReference>
<dbReference type="STRING" id="105785.A0A2J7RTI9"/>
<feature type="non-terminal residue" evidence="4">
    <location>
        <position position="1"/>
    </location>
</feature>
<evidence type="ECO:0000256" key="3">
    <source>
        <dbReference type="SAM" id="MobiDB-lite"/>
    </source>
</evidence>
<feature type="region of interest" description="Disordered" evidence="3">
    <location>
        <begin position="206"/>
        <end position="231"/>
    </location>
</feature>
<gene>
    <name evidence="4" type="ORF">B7P43_G03185</name>
</gene>
<proteinExistence type="predicted"/>
<keyword evidence="5" id="KW-1185">Reference proteome</keyword>
<dbReference type="GO" id="GO:0005789">
    <property type="term" value="C:endoplasmic reticulum membrane"/>
    <property type="evidence" value="ECO:0007669"/>
    <property type="project" value="TreeGrafter"/>
</dbReference>
<comment type="caution">
    <text evidence="4">The sequence shown here is derived from an EMBL/GenBank/DDBJ whole genome shotgun (WGS) entry which is preliminary data.</text>
</comment>
<dbReference type="EMBL" id="NEVH01000003">
    <property type="protein sequence ID" value="PNF44126.1"/>
    <property type="molecule type" value="Genomic_DNA"/>
</dbReference>
<dbReference type="GO" id="GO:0009306">
    <property type="term" value="P:protein secretion"/>
    <property type="evidence" value="ECO:0007669"/>
    <property type="project" value="TreeGrafter"/>
</dbReference>
<feature type="region of interest" description="Disordered" evidence="3">
    <location>
        <begin position="1080"/>
        <end position="1183"/>
    </location>
</feature>
<dbReference type="GO" id="GO:0006888">
    <property type="term" value="P:endoplasmic reticulum to Golgi vesicle-mediated transport"/>
    <property type="evidence" value="ECO:0007669"/>
    <property type="project" value="TreeGrafter"/>
</dbReference>
<dbReference type="AlphaFoldDB" id="A0A2J7RTI9"/>
<evidence type="ECO:0000256" key="1">
    <source>
        <dbReference type="ARBA" id="ARBA00023054"/>
    </source>
</evidence>
<feature type="coiled-coil region" evidence="2">
    <location>
        <begin position="909"/>
        <end position="975"/>
    </location>
</feature>
<feature type="region of interest" description="Disordered" evidence="3">
    <location>
        <begin position="1"/>
        <end position="68"/>
    </location>
</feature>
<feature type="compositionally biased region" description="Polar residues" evidence="3">
    <location>
        <begin position="213"/>
        <end position="228"/>
    </location>
</feature>
<evidence type="ECO:0000313" key="4">
    <source>
        <dbReference type="EMBL" id="PNF44126.1"/>
    </source>
</evidence>
<accession>A0A2J7RTI9</accession>
<evidence type="ECO:0000256" key="2">
    <source>
        <dbReference type="SAM" id="Coils"/>
    </source>
</evidence>
<feature type="compositionally biased region" description="Basic and acidic residues" evidence="3">
    <location>
        <begin position="13"/>
        <end position="57"/>
    </location>
</feature>
<organism evidence="4 5">
    <name type="scientific">Cryptotermes secundus</name>
    <dbReference type="NCBI Taxonomy" id="105785"/>
    <lineage>
        <taxon>Eukaryota</taxon>
        <taxon>Metazoa</taxon>
        <taxon>Ecdysozoa</taxon>
        <taxon>Arthropoda</taxon>
        <taxon>Hexapoda</taxon>
        <taxon>Insecta</taxon>
        <taxon>Pterygota</taxon>
        <taxon>Neoptera</taxon>
        <taxon>Polyneoptera</taxon>
        <taxon>Dictyoptera</taxon>
        <taxon>Blattodea</taxon>
        <taxon>Blattoidea</taxon>
        <taxon>Termitoidae</taxon>
        <taxon>Kalotermitidae</taxon>
        <taxon>Cryptotermitinae</taxon>
        <taxon>Cryptotermes</taxon>
    </lineage>
</organism>
<dbReference type="PANTHER" id="PTHR23158">
    <property type="entry name" value="MELANOMA INHIBITORY ACTIVITY-RELATED"/>
    <property type="match status" value="1"/>
</dbReference>
<dbReference type="InParanoid" id="A0A2J7RTI9"/>
<keyword evidence="1 2" id="KW-0175">Coiled coil</keyword>